<keyword evidence="3" id="KW-0010">Activator</keyword>
<protein>
    <submittedName>
        <fullName evidence="5">DNA-binding response regulator</fullName>
    </submittedName>
</protein>
<evidence type="ECO:0000256" key="3">
    <source>
        <dbReference type="ARBA" id="ARBA00023159"/>
    </source>
</evidence>
<dbReference type="Proteomes" id="UP000190409">
    <property type="component" value="Unassembled WGS sequence"/>
</dbReference>
<dbReference type="Gene3D" id="2.40.50.1020">
    <property type="entry name" value="LytTr DNA-binding domain"/>
    <property type="match status" value="1"/>
</dbReference>
<dbReference type="SMART" id="SM00850">
    <property type="entry name" value="LytTR"/>
    <property type="match status" value="1"/>
</dbReference>
<evidence type="ECO:0000256" key="4">
    <source>
        <dbReference type="ARBA" id="ARBA00037164"/>
    </source>
</evidence>
<dbReference type="GeneID" id="42693859"/>
<evidence type="ECO:0000313" key="6">
    <source>
        <dbReference type="Proteomes" id="UP000190409"/>
    </source>
</evidence>
<comment type="caution">
    <text evidence="5">The sequence shown here is derived from an EMBL/GenBank/DDBJ whole genome shotgun (WGS) entry which is preliminary data.</text>
</comment>
<organism evidence="5 6">
    <name type="scientific">Dolosigranulum pigrum</name>
    <dbReference type="NCBI Taxonomy" id="29394"/>
    <lineage>
        <taxon>Bacteria</taxon>
        <taxon>Bacillati</taxon>
        <taxon>Bacillota</taxon>
        <taxon>Bacilli</taxon>
        <taxon>Lactobacillales</taxon>
        <taxon>Carnobacteriaceae</taxon>
        <taxon>Dolosigranulum</taxon>
    </lineage>
</organism>
<keyword evidence="2" id="KW-0902">Two-component regulatory system</keyword>
<dbReference type="Pfam" id="PF00072">
    <property type="entry name" value="Response_reg"/>
    <property type="match status" value="1"/>
</dbReference>
<dbReference type="GO" id="GO:0003677">
    <property type="term" value="F:DNA binding"/>
    <property type="evidence" value="ECO:0007669"/>
    <property type="project" value="UniProtKB-KW"/>
</dbReference>
<reference evidence="5 6" key="1">
    <citation type="submission" date="2017-01" db="EMBL/GenBank/DDBJ databases">
        <title>Complete Genome Sequence of Dolosigranulum pigrum isolated from a Patient with interstitial lung disease.</title>
        <authorList>
            <person name="Mukhopadhyay R."/>
            <person name="Joaquin J."/>
            <person name="Hogue R."/>
            <person name="Fitzgerald S."/>
            <person name="Jospin G."/>
            <person name="Eisen J.A."/>
            <person name="Chaturvedi V."/>
        </authorList>
    </citation>
    <scope>NUCLEOTIDE SEQUENCE [LARGE SCALE GENOMIC DNA]</scope>
    <source>
        <strain evidence="5 6">15S00348</strain>
    </source>
</reference>
<evidence type="ECO:0000256" key="2">
    <source>
        <dbReference type="ARBA" id="ARBA00023012"/>
    </source>
</evidence>
<keyword evidence="1" id="KW-0963">Cytoplasm</keyword>
<dbReference type="Pfam" id="PF04397">
    <property type="entry name" value="LytTR"/>
    <property type="match status" value="1"/>
</dbReference>
<evidence type="ECO:0000256" key="1">
    <source>
        <dbReference type="ARBA" id="ARBA00022490"/>
    </source>
</evidence>
<dbReference type="InterPro" id="IPR001789">
    <property type="entry name" value="Sig_transdc_resp-reg_receiver"/>
</dbReference>
<dbReference type="RefSeq" id="WP_004635118.1">
    <property type="nucleotide sequence ID" value="NZ_CBCRTD010000012.1"/>
</dbReference>
<dbReference type="AlphaFoldDB" id="A0A1S8KPP8"/>
<dbReference type="SMART" id="SM00448">
    <property type="entry name" value="REC"/>
    <property type="match status" value="1"/>
</dbReference>
<dbReference type="PROSITE" id="PS50110">
    <property type="entry name" value="RESPONSE_REGULATORY"/>
    <property type="match status" value="1"/>
</dbReference>
<dbReference type="PROSITE" id="PS50930">
    <property type="entry name" value="HTH_LYTTR"/>
    <property type="match status" value="1"/>
</dbReference>
<dbReference type="InterPro" id="IPR046947">
    <property type="entry name" value="LytR-like"/>
</dbReference>
<dbReference type="EMBL" id="MUYF01000003">
    <property type="protein sequence ID" value="OOL81707.1"/>
    <property type="molecule type" value="Genomic_DNA"/>
</dbReference>
<proteinExistence type="predicted"/>
<dbReference type="InterPro" id="IPR011006">
    <property type="entry name" value="CheY-like_superfamily"/>
</dbReference>
<accession>A0A1S8KPP8</accession>
<name>A0A1S8KPP8_9LACT</name>
<sequence>MYPLIICEDSIGQLNAIKQIINLYTGFYESRFNVSLITSSPHEVLDYLETYQPKKGVFLLDVHLNSTIDGLDIAEVIRKNDVNAKIVFITTDEHAAPLTFKRNLEAMSFIEKPSNVEELRKNIFETLNIAYNRLTTSLDEKKQLFTFSRYGETVNIDFEKVLYLQTSIEESHKLTLTTTLGEYEFSGSLIKCEENFPELFRISKSALINPGNVVSINYKNRDIVLKNNHIIQYAFRRAKSIKEKFSNPNKN</sequence>
<dbReference type="Gene3D" id="3.40.50.2300">
    <property type="match status" value="1"/>
</dbReference>
<gene>
    <name evidence="5" type="ORF">BWX42_08390</name>
</gene>
<dbReference type="SUPFAM" id="SSF52172">
    <property type="entry name" value="CheY-like"/>
    <property type="match status" value="1"/>
</dbReference>
<dbReference type="PANTHER" id="PTHR37299">
    <property type="entry name" value="TRANSCRIPTIONAL REGULATOR-RELATED"/>
    <property type="match status" value="1"/>
</dbReference>
<keyword evidence="5" id="KW-0238">DNA-binding</keyword>
<dbReference type="InterPro" id="IPR007492">
    <property type="entry name" value="LytTR_DNA-bd_dom"/>
</dbReference>
<dbReference type="PANTHER" id="PTHR37299:SF3">
    <property type="entry name" value="STAGE 0 SPORULATION PROTEIN A HOMOLOG"/>
    <property type="match status" value="1"/>
</dbReference>
<comment type="function">
    <text evidence="4">Required for high-level post-exponential phase expression of a series of secreted proteins.</text>
</comment>
<evidence type="ECO:0000313" key="5">
    <source>
        <dbReference type="EMBL" id="OOL81707.1"/>
    </source>
</evidence>
<dbReference type="GO" id="GO:0000156">
    <property type="term" value="F:phosphorelay response regulator activity"/>
    <property type="evidence" value="ECO:0007669"/>
    <property type="project" value="InterPro"/>
</dbReference>